<protein>
    <submittedName>
        <fullName evidence="1">Uncharacterized protein</fullName>
    </submittedName>
</protein>
<proteinExistence type="predicted"/>
<sequence length="52" mass="6035">MTALSSSSNHQCMFFIYALYKKSKKRSFNQAALPIKNNNIYIFIYNPVDTPD</sequence>
<name>A0A0K2TS68_LEPSM</name>
<evidence type="ECO:0000313" key="1">
    <source>
        <dbReference type="EMBL" id="CDW28522.1"/>
    </source>
</evidence>
<organism evidence="1">
    <name type="scientific">Lepeophtheirus salmonis</name>
    <name type="common">Salmon louse</name>
    <name type="synonym">Caligus salmonis</name>
    <dbReference type="NCBI Taxonomy" id="72036"/>
    <lineage>
        <taxon>Eukaryota</taxon>
        <taxon>Metazoa</taxon>
        <taxon>Ecdysozoa</taxon>
        <taxon>Arthropoda</taxon>
        <taxon>Crustacea</taxon>
        <taxon>Multicrustacea</taxon>
        <taxon>Hexanauplia</taxon>
        <taxon>Copepoda</taxon>
        <taxon>Siphonostomatoida</taxon>
        <taxon>Caligidae</taxon>
        <taxon>Lepeophtheirus</taxon>
    </lineage>
</organism>
<dbReference type="EMBL" id="HACA01011161">
    <property type="protein sequence ID" value="CDW28522.1"/>
    <property type="molecule type" value="Transcribed_RNA"/>
</dbReference>
<dbReference type="AlphaFoldDB" id="A0A0K2TS68"/>
<reference evidence="1" key="1">
    <citation type="submission" date="2014-05" db="EMBL/GenBank/DDBJ databases">
        <authorList>
            <person name="Chronopoulou M."/>
        </authorList>
    </citation>
    <scope>NUCLEOTIDE SEQUENCE</scope>
    <source>
        <tissue evidence="1">Whole organism</tissue>
    </source>
</reference>
<accession>A0A0K2TS68</accession>